<evidence type="ECO:0000313" key="3">
    <source>
        <dbReference type="Proteomes" id="UP001054889"/>
    </source>
</evidence>
<keyword evidence="1" id="KW-0732">Signal</keyword>
<protein>
    <recommendedName>
        <fullName evidence="4">Bifunctional inhibitor/plant lipid transfer protein/seed storage helical domain-containing protein</fullName>
    </recommendedName>
</protein>
<dbReference type="EMBL" id="BQKI01000074">
    <property type="protein sequence ID" value="GJN20392.1"/>
    <property type="molecule type" value="Genomic_DNA"/>
</dbReference>
<evidence type="ECO:0000256" key="1">
    <source>
        <dbReference type="SAM" id="SignalP"/>
    </source>
</evidence>
<reference evidence="2" key="2">
    <citation type="submission" date="2021-12" db="EMBL/GenBank/DDBJ databases">
        <title>Resequencing data analysis of finger millet.</title>
        <authorList>
            <person name="Hatakeyama M."/>
            <person name="Aluri S."/>
            <person name="Balachadran M.T."/>
            <person name="Sivarajan S.R."/>
            <person name="Poveda L."/>
            <person name="Shimizu-Inatsugi R."/>
            <person name="Schlapbach R."/>
            <person name="Sreeman S.M."/>
            <person name="Shimizu K.K."/>
        </authorList>
    </citation>
    <scope>NUCLEOTIDE SEQUENCE</scope>
</reference>
<feature type="chain" id="PRO_5043842704" description="Bifunctional inhibitor/plant lipid transfer protein/seed storage helical domain-containing protein" evidence="1">
    <location>
        <begin position="28"/>
        <end position="114"/>
    </location>
</feature>
<keyword evidence="3" id="KW-1185">Reference proteome</keyword>
<dbReference type="Proteomes" id="UP001054889">
    <property type="component" value="Unassembled WGS sequence"/>
</dbReference>
<sequence>MAPSKLAAMLAIAFVICAFAAVPTATAYPGGAAEPPESCQTQINYFINCLARDEIRQQCCSVLGDRKCLCQLKREVAVPCHPHRRHGSPCPKNKPPVKLSELKSLPCFQDLKCY</sequence>
<evidence type="ECO:0008006" key="4">
    <source>
        <dbReference type="Google" id="ProtNLM"/>
    </source>
</evidence>
<gene>
    <name evidence="2" type="primary">gb07764</name>
    <name evidence="2" type="ORF">PR202_gb07764</name>
</gene>
<feature type="signal peptide" evidence="1">
    <location>
        <begin position="1"/>
        <end position="27"/>
    </location>
</feature>
<evidence type="ECO:0000313" key="2">
    <source>
        <dbReference type="EMBL" id="GJN20392.1"/>
    </source>
</evidence>
<accession>A0AAV5ED05</accession>
<dbReference type="AlphaFoldDB" id="A0AAV5ED05"/>
<proteinExistence type="predicted"/>
<reference evidence="2" key="1">
    <citation type="journal article" date="2018" name="DNA Res.">
        <title>Multiple hybrid de novo genome assembly of finger millet, an orphan allotetraploid crop.</title>
        <authorList>
            <person name="Hatakeyama M."/>
            <person name="Aluri S."/>
            <person name="Balachadran M.T."/>
            <person name="Sivarajan S.R."/>
            <person name="Patrignani A."/>
            <person name="Gruter S."/>
            <person name="Poveda L."/>
            <person name="Shimizu-Inatsugi R."/>
            <person name="Baeten J."/>
            <person name="Francoijs K.J."/>
            <person name="Nataraja K.N."/>
            <person name="Reddy Y.A.N."/>
            <person name="Phadnis S."/>
            <person name="Ravikumar R.L."/>
            <person name="Schlapbach R."/>
            <person name="Sreeman S.M."/>
            <person name="Shimizu K.K."/>
        </authorList>
    </citation>
    <scope>NUCLEOTIDE SEQUENCE</scope>
</reference>
<name>A0AAV5ED05_ELECO</name>
<comment type="caution">
    <text evidence="2">The sequence shown here is derived from an EMBL/GenBank/DDBJ whole genome shotgun (WGS) entry which is preliminary data.</text>
</comment>
<organism evidence="2 3">
    <name type="scientific">Eleusine coracana subsp. coracana</name>
    <dbReference type="NCBI Taxonomy" id="191504"/>
    <lineage>
        <taxon>Eukaryota</taxon>
        <taxon>Viridiplantae</taxon>
        <taxon>Streptophyta</taxon>
        <taxon>Embryophyta</taxon>
        <taxon>Tracheophyta</taxon>
        <taxon>Spermatophyta</taxon>
        <taxon>Magnoliopsida</taxon>
        <taxon>Liliopsida</taxon>
        <taxon>Poales</taxon>
        <taxon>Poaceae</taxon>
        <taxon>PACMAD clade</taxon>
        <taxon>Chloridoideae</taxon>
        <taxon>Cynodonteae</taxon>
        <taxon>Eleusininae</taxon>
        <taxon>Eleusine</taxon>
    </lineage>
</organism>